<evidence type="ECO:0000313" key="3">
    <source>
        <dbReference type="EMBL" id="AGA27244.1"/>
    </source>
</evidence>
<evidence type="ECO:0000313" key="4">
    <source>
        <dbReference type="Proteomes" id="UP000010798"/>
    </source>
</evidence>
<keyword evidence="4" id="KW-1185">Reference proteome</keyword>
<dbReference type="PANTHER" id="PTHR43630:SF2">
    <property type="entry name" value="GLYCOSYLTRANSFERASE"/>
    <property type="match status" value="1"/>
</dbReference>
<evidence type="ECO:0000256" key="1">
    <source>
        <dbReference type="ARBA" id="ARBA00038494"/>
    </source>
</evidence>
<dbReference type="AlphaFoldDB" id="L0DCZ7"/>
<feature type="domain" description="Glycosyltransferase 2-like" evidence="2">
    <location>
        <begin position="7"/>
        <end position="92"/>
    </location>
</feature>
<dbReference type="STRING" id="886293.Sinac_2960"/>
<dbReference type="eggNOG" id="COG0463">
    <property type="taxonomic scope" value="Bacteria"/>
</dbReference>
<dbReference type="SUPFAM" id="SSF53448">
    <property type="entry name" value="Nucleotide-diphospho-sugar transferases"/>
    <property type="match status" value="1"/>
</dbReference>
<dbReference type="InterPro" id="IPR001173">
    <property type="entry name" value="Glyco_trans_2-like"/>
</dbReference>
<dbReference type="RefSeq" id="WP_015246393.1">
    <property type="nucleotide sequence ID" value="NC_019892.1"/>
</dbReference>
<dbReference type="OrthoDB" id="9815923at2"/>
<protein>
    <submittedName>
        <fullName evidence="3">Glycosyl transferase</fullName>
    </submittedName>
</protein>
<reference evidence="3 4" key="1">
    <citation type="submission" date="2012-02" db="EMBL/GenBank/DDBJ databases">
        <title>Complete sequence of chromosome of Singulisphaera acidiphila DSM 18658.</title>
        <authorList>
            <consortium name="US DOE Joint Genome Institute (JGI-PGF)"/>
            <person name="Lucas S."/>
            <person name="Copeland A."/>
            <person name="Lapidus A."/>
            <person name="Glavina del Rio T."/>
            <person name="Dalin E."/>
            <person name="Tice H."/>
            <person name="Bruce D."/>
            <person name="Goodwin L."/>
            <person name="Pitluck S."/>
            <person name="Peters L."/>
            <person name="Ovchinnikova G."/>
            <person name="Chertkov O."/>
            <person name="Kyrpides N."/>
            <person name="Mavromatis K."/>
            <person name="Ivanova N."/>
            <person name="Brettin T."/>
            <person name="Detter J.C."/>
            <person name="Han C."/>
            <person name="Larimer F."/>
            <person name="Land M."/>
            <person name="Hauser L."/>
            <person name="Markowitz V."/>
            <person name="Cheng J.-F."/>
            <person name="Hugenholtz P."/>
            <person name="Woyke T."/>
            <person name="Wu D."/>
            <person name="Tindall B."/>
            <person name="Pomrenke H."/>
            <person name="Brambilla E."/>
            <person name="Klenk H.-P."/>
            <person name="Eisen J.A."/>
        </authorList>
    </citation>
    <scope>NUCLEOTIDE SEQUENCE [LARGE SCALE GENOMIC DNA]</scope>
    <source>
        <strain evidence="4">ATCC BAA-1392 / DSM 18658 / VKM B-2454 / MOB10</strain>
    </source>
</reference>
<proteinExistence type="inferred from homology"/>
<dbReference type="InterPro" id="IPR029044">
    <property type="entry name" value="Nucleotide-diphossugar_trans"/>
</dbReference>
<evidence type="ECO:0000259" key="2">
    <source>
        <dbReference type="Pfam" id="PF00535"/>
    </source>
</evidence>
<dbReference type="KEGG" id="saci:Sinac_2960"/>
<dbReference type="PANTHER" id="PTHR43630">
    <property type="entry name" value="POLY-BETA-1,6-N-ACETYL-D-GLUCOSAMINE SYNTHASE"/>
    <property type="match status" value="1"/>
</dbReference>
<dbReference type="GO" id="GO:0016740">
    <property type="term" value="F:transferase activity"/>
    <property type="evidence" value="ECO:0007669"/>
    <property type="project" value="UniProtKB-KW"/>
</dbReference>
<comment type="similarity">
    <text evidence="1">Belongs to the glycosyltransferase 2 family. WaaE/KdtX subfamily.</text>
</comment>
<sequence>MPDTRISALILAKNEAENLPDCLASVAWADEVIVVVDRASQDRTQAIAEQAADRVEVRTFDDFASQRNAALELASGDWVFAIDADERATPELAAEIRCLTADPKRSHNGFRVPIRSVILGRSFSYSGTQYDLPLRLFRQGAGRWVGAVHETVTLEGTVGTLSQALQHRTIPDMQTFLRKVNEYTSLEAIKLEREARPYRGTESALRPFWTFAKLYLGKQGFRDGLEGFVFCALSGFSVAVRDWKYRERLKMRRAS</sequence>
<gene>
    <name evidence="3" type="ordered locus">Sinac_2960</name>
</gene>
<dbReference type="Proteomes" id="UP000010798">
    <property type="component" value="Chromosome"/>
</dbReference>
<dbReference type="Pfam" id="PF00535">
    <property type="entry name" value="Glycos_transf_2"/>
    <property type="match status" value="1"/>
</dbReference>
<dbReference type="EMBL" id="CP003364">
    <property type="protein sequence ID" value="AGA27244.1"/>
    <property type="molecule type" value="Genomic_DNA"/>
</dbReference>
<name>L0DCZ7_SINAD</name>
<dbReference type="CDD" id="cd02511">
    <property type="entry name" value="Beta4Glucosyltransferase"/>
    <property type="match status" value="1"/>
</dbReference>
<accession>L0DCZ7</accession>
<keyword evidence="3" id="KW-0808">Transferase</keyword>
<dbReference type="Gene3D" id="3.90.550.10">
    <property type="entry name" value="Spore Coat Polysaccharide Biosynthesis Protein SpsA, Chain A"/>
    <property type="match status" value="1"/>
</dbReference>
<organism evidence="3 4">
    <name type="scientific">Singulisphaera acidiphila (strain ATCC BAA-1392 / DSM 18658 / VKM B-2454 / MOB10)</name>
    <dbReference type="NCBI Taxonomy" id="886293"/>
    <lineage>
        <taxon>Bacteria</taxon>
        <taxon>Pseudomonadati</taxon>
        <taxon>Planctomycetota</taxon>
        <taxon>Planctomycetia</taxon>
        <taxon>Isosphaerales</taxon>
        <taxon>Isosphaeraceae</taxon>
        <taxon>Singulisphaera</taxon>
    </lineage>
</organism>
<dbReference type="HOGENOM" id="CLU_065962_1_0_0"/>